<feature type="compositionally biased region" description="Acidic residues" evidence="6">
    <location>
        <begin position="394"/>
        <end position="411"/>
    </location>
</feature>
<evidence type="ECO:0000256" key="6">
    <source>
        <dbReference type="SAM" id="MobiDB-lite"/>
    </source>
</evidence>
<feature type="transmembrane region" description="Helical" evidence="7">
    <location>
        <begin position="193"/>
        <end position="213"/>
    </location>
</feature>
<keyword evidence="3 7" id="KW-1133">Transmembrane helix</keyword>
<evidence type="ECO:0000256" key="4">
    <source>
        <dbReference type="ARBA" id="ARBA00023136"/>
    </source>
</evidence>
<organism evidence="8 9">
    <name type="scientific">Henningerozyma blattae (strain ATCC 34711 / CBS 6284 / DSM 70876 / NBRC 10599 / NRRL Y-10934 / UCD 77-7)</name>
    <name type="common">Yeast</name>
    <name type="synonym">Tetrapisispora blattae</name>
    <dbReference type="NCBI Taxonomy" id="1071380"/>
    <lineage>
        <taxon>Eukaryota</taxon>
        <taxon>Fungi</taxon>
        <taxon>Dikarya</taxon>
        <taxon>Ascomycota</taxon>
        <taxon>Saccharomycotina</taxon>
        <taxon>Saccharomycetes</taxon>
        <taxon>Saccharomycetales</taxon>
        <taxon>Saccharomycetaceae</taxon>
        <taxon>Henningerozyma</taxon>
    </lineage>
</organism>
<dbReference type="GO" id="GO:0015513">
    <property type="term" value="F:high-affinity secondary active nitrite transmembrane transporter activity"/>
    <property type="evidence" value="ECO:0007669"/>
    <property type="project" value="TreeGrafter"/>
</dbReference>
<feature type="transmembrane region" description="Helical" evidence="7">
    <location>
        <begin position="32"/>
        <end position="50"/>
    </location>
</feature>
<accession>I2H8V9</accession>
<dbReference type="RefSeq" id="XP_004182330.1">
    <property type="nucleotide sequence ID" value="XM_004182282.1"/>
</dbReference>
<dbReference type="InterPro" id="IPR000292">
    <property type="entry name" value="For/NO2_transpt"/>
</dbReference>
<feature type="compositionally biased region" description="Basic and acidic residues" evidence="6">
    <location>
        <begin position="412"/>
        <end position="428"/>
    </location>
</feature>
<reference evidence="8 9" key="1">
    <citation type="journal article" date="2011" name="Proc. Natl. Acad. Sci. U.S.A.">
        <title>Evolutionary erosion of yeast sex chromosomes by mating-type switching accidents.</title>
        <authorList>
            <person name="Gordon J.L."/>
            <person name="Armisen D."/>
            <person name="Proux-Wera E."/>
            <person name="Oheigeartaigh S.S."/>
            <person name="Byrne K.P."/>
            <person name="Wolfe K.H."/>
        </authorList>
    </citation>
    <scope>NUCLEOTIDE SEQUENCE [LARGE SCALE GENOMIC DNA]</scope>
    <source>
        <strain evidence="9">ATCC 34711 / CBS 6284 / DSM 70876 / NBRC 10599 / NRRL Y-10934 / UCD 77-7</strain>
    </source>
</reference>
<evidence type="ECO:0000256" key="5">
    <source>
        <dbReference type="ARBA" id="ARBA00049660"/>
    </source>
</evidence>
<evidence type="ECO:0000256" key="3">
    <source>
        <dbReference type="ARBA" id="ARBA00022989"/>
    </source>
</evidence>
<dbReference type="Proteomes" id="UP000002866">
    <property type="component" value="Chromosome 9"/>
</dbReference>
<feature type="compositionally biased region" description="Basic and acidic residues" evidence="6">
    <location>
        <begin position="461"/>
        <end position="472"/>
    </location>
</feature>
<feature type="transmembrane region" description="Helical" evidence="7">
    <location>
        <begin position="70"/>
        <end position="91"/>
    </location>
</feature>
<dbReference type="FunCoup" id="I2H8V9">
    <property type="interactions" value="30"/>
</dbReference>
<dbReference type="PANTHER" id="PTHR30520">
    <property type="entry name" value="FORMATE TRANSPORTER-RELATED"/>
    <property type="match status" value="1"/>
</dbReference>
<feature type="compositionally biased region" description="Basic and acidic residues" evidence="6">
    <location>
        <begin position="716"/>
        <end position="725"/>
    </location>
</feature>
<evidence type="ECO:0000256" key="2">
    <source>
        <dbReference type="ARBA" id="ARBA00022692"/>
    </source>
</evidence>
<name>I2H8V9_HENB6</name>
<evidence type="ECO:0000313" key="9">
    <source>
        <dbReference type="Proteomes" id="UP000002866"/>
    </source>
</evidence>
<comment type="subcellular location">
    <subcellularLocation>
        <location evidence="1">Membrane</location>
        <topology evidence="1">Multi-pass membrane protein</topology>
    </subcellularLocation>
</comment>
<evidence type="ECO:0000313" key="8">
    <source>
        <dbReference type="EMBL" id="CCH62811.1"/>
    </source>
</evidence>
<dbReference type="AlphaFoldDB" id="I2H8V9"/>
<dbReference type="InParanoid" id="I2H8V9"/>
<sequence length="750" mass="84133">MAKDSDYLTPYEASLAIVATSMKKARLRIDTLILNSLLGGTLFASGSFLYMAINSTDPELYKTNPGILEFIGGVCYGFALYFVVITGADLFNSNVLYCTVGLLRRAITIFDCIIIVSVSWISNIGASLFNAYLFGYLSGIGRKENWVIGTKLLVESKDSYTFIQTFLKGIAGNFFVCLGIYLQLMAKPIHVKLFVLIIPIFVISAVGFTHAVADMVVLYLGMMNGANLSVGKYIWRLLIPATLGNLLGGFVFGLVVPFYLQLIVVERDREKLSLPEYFARDEQPELNVDSRVVRVPINRETMHESSEAEEESESETETEVEIESESTTANSDHTFNDLVNSTGKNIYENIYQNENGIESRSATLSVNESEARFSEEPNRERVKPDEEERGREGEGEEEEEEEGEGEGEGEGGGDREVYSPRPFVKPDVENVIATLPTRREHRTYLSSVRSSYDSSTNGSRRSFESTEHERSISSRRNTPSIASNDTLRSKYKPNTPKEVPTDYFSMRPNELSFISHPPLPAEEGFSYEEELRKMKSQSVATPPERLAATASTTASAKKRTAKNAKSKSRFEASVIRGFGNLRSPPGVFPVYGMAPPLMREKTIENPNLNAYEKKFKLRTRKMVDNRKPTIHVTESIGQASYSRNKRSLHHETSANSLEQILRRKPHSRNNPNEQDLKSNQNKSSDKEEKNYNVLRDSTGAKLERALSTLSYRSGRRKDDIEEGPSRRLAKKKDGTQIPFEHNSPESSGTY</sequence>
<feature type="compositionally biased region" description="Polar residues" evidence="6">
    <location>
        <begin position="474"/>
        <end position="486"/>
    </location>
</feature>
<dbReference type="GO" id="GO:0005886">
    <property type="term" value="C:plasma membrane"/>
    <property type="evidence" value="ECO:0007669"/>
    <property type="project" value="TreeGrafter"/>
</dbReference>
<evidence type="ECO:0000256" key="1">
    <source>
        <dbReference type="ARBA" id="ARBA00004141"/>
    </source>
</evidence>
<dbReference type="GO" id="GO:0015707">
    <property type="term" value="P:nitrite transport"/>
    <property type="evidence" value="ECO:0007669"/>
    <property type="project" value="TreeGrafter"/>
</dbReference>
<evidence type="ECO:0000256" key="7">
    <source>
        <dbReference type="SAM" id="Phobius"/>
    </source>
</evidence>
<feature type="transmembrane region" description="Helical" evidence="7">
    <location>
        <begin position="112"/>
        <end position="139"/>
    </location>
</feature>
<feature type="region of interest" description="Disordered" evidence="6">
    <location>
        <begin position="536"/>
        <end position="565"/>
    </location>
</feature>
<protein>
    <recommendedName>
        <fullName evidence="10">Formate/nitrite transporter</fullName>
    </recommendedName>
</protein>
<dbReference type="EMBL" id="HE806324">
    <property type="protein sequence ID" value="CCH62811.1"/>
    <property type="molecule type" value="Genomic_DNA"/>
</dbReference>
<dbReference type="InterPro" id="IPR023271">
    <property type="entry name" value="Aquaporin-like"/>
</dbReference>
<feature type="region of interest" description="Disordered" evidence="6">
    <location>
        <begin position="626"/>
        <end position="750"/>
    </location>
</feature>
<dbReference type="Gene3D" id="1.20.1080.10">
    <property type="entry name" value="Glycerol uptake facilitator protein"/>
    <property type="match status" value="1"/>
</dbReference>
<proteinExistence type="inferred from homology"/>
<feature type="region of interest" description="Disordered" evidence="6">
    <location>
        <begin position="361"/>
        <end position="503"/>
    </location>
</feature>
<feature type="compositionally biased region" description="Basic and acidic residues" evidence="6">
    <location>
        <begin position="369"/>
        <end position="393"/>
    </location>
</feature>
<dbReference type="HOGENOM" id="CLU_020549_0_0_1"/>
<evidence type="ECO:0008006" key="10">
    <source>
        <dbReference type="Google" id="ProtNLM"/>
    </source>
</evidence>
<gene>
    <name evidence="8" type="primary">TBLA0I01520</name>
    <name evidence="8" type="ORF">TBLA_0I01520</name>
</gene>
<feature type="compositionally biased region" description="Acidic residues" evidence="6">
    <location>
        <begin position="307"/>
        <end position="324"/>
    </location>
</feature>
<feature type="compositionally biased region" description="Low complexity" evidence="6">
    <location>
        <begin position="446"/>
        <end position="455"/>
    </location>
</feature>
<feature type="compositionally biased region" description="Polar residues" evidence="6">
    <location>
        <begin position="668"/>
        <end position="682"/>
    </location>
</feature>
<keyword evidence="9" id="KW-1185">Reference proteome</keyword>
<dbReference type="OrthoDB" id="4829at2759"/>
<dbReference type="eggNOG" id="ENOG502QUGF">
    <property type="taxonomic scope" value="Eukaryota"/>
</dbReference>
<dbReference type="PANTHER" id="PTHR30520:SF6">
    <property type="entry name" value="FORMATE_NITRATE FAMILY TRANSPORTER (EUROFUNG)"/>
    <property type="match status" value="1"/>
</dbReference>
<keyword evidence="4 7" id="KW-0472">Membrane</keyword>
<feature type="region of interest" description="Disordered" evidence="6">
    <location>
        <begin position="300"/>
        <end position="337"/>
    </location>
</feature>
<keyword evidence="2 7" id="KW-0812">Transmembrane</keyword>
<dbReference type="GeneID" id="14497989"/>
<dbReference type="STRING" id="1071380.I2H8V9"/>
<dbReference type="Pfam" id="PF01226">
    <property type="entry name" value="Form_Nir_trans"/>
    <property type="match status" value="1"/>
</dbReference>
<dbReference type="InterPro" id="IPR024002">
    <property type="entry name" value="For/NO2_transpt_CS"/>
</dbReference>
<feature type="transmembrane region" description="Helical" evidence="7">
    <location>
        <begin position="159"/>
        <end position="181"/>
    </location>
</feature>
<feature type="compositionally biased region" description="Basic residues" evidence="6">
    <location>
        <begin position="556"/>
        <end position="565"/>
    </location>
</feature>
<comment type="similarity">
    <text evidence="5">Belongs to the FNT transporter (TC 1.A.16) family.</text>
</comment>
<dbReference type="KEGG" id="tbl:TBLA_0I01520"/>
<feature type="transmembrane region" description="Helical" evidence="7">
    <location>
        <begin position="233"/>
        <end position="260"/>
    </location>
</feature>
<dbReference type="PROSITE" id="PS01005">
    <property type="entry name" value="FORMATE_NITRITE_TP_1"/>
    <property type="match status" value="1"/>
</dbReference>